<evidence type="ECO:0000313" key="1">
    <source>
        <dbReference type="EMBL" id="CAH6722829.1"/>
    </source>
</evidence>
<accession>A0ACA9YDA3</accession>
<name>A0ACA9YDA3_9ASCO</name>
<reference evidence="1" key="1">
    <citation type="submission" date="2022-06" db="EMBL/GenBank/DDBJ databases">
        <authorList>
            <person name="Legras J.-L."/>
            <person name="Devillers H."/>
            <person name="Grondin C."/>
        </authorList>
    </citation>
    <scope>NUCLEOTIDE SEQUENCE</scope>
    <source>
        <strain evidence="1">CLIB 1444</strain>
    </source>
</reference>
<keyword evidence="2" id="KW-1185">Reference proteome</keyword>
<evidence type="ECO:0000313" key="2">
    <source>
        <dbReference type="Proteomes" id="UP001152531"/>
    </source>
</evidence>
<comment type="caution">
    <text evidence="1">The sequence shown here is derived from an EMBL/GenBank/DDBJ whole genome shotgun (WGS) entry which is preliminary data.</text>
</comment>
<organism evidence="1 2">
    <name type="scientific">[Candida] jaroonii</name>
    <dbReference type="NCBI Taxonomy" id="467808"/>
    <lineage>
        <taxon>Eukaryota</taxon>
        <taxon>Fungi</taxon>
        <taxon>Dikarya</taxon>
        <taxon>Ascomycota</taxon>
        <taxon>Saccharomycotina</taxon>
        <taxon>Pichiomycetes</taxon>
        <taxon>Debaryomycetaceae</taxon>
        <taxon>Yamadazyma</taxon>
    </lineage>
</organism>
<protein>
    <submittedName>
        <fullName evidence="1">Long-chain-alcohol oxidase</fullName>
    </submittedName>
</protein>
<dbReference type="Proteomes" id="UP001152531">
    <property type="component" value="Unassembled WGS sequence"/>
</dbReference>
<proteinExistence type="predicted"/>
<sequence length="700" mass="78101">MLELVVKESDLDAFVALADAMVGEVRPEDIKDDLPANFPMERLEEYCKLVPSKIPTFRSDVATTVNNAGITASRLFVIINRLLQSRITAPTLTGSMTLVTEMTLEERVSLMNRWKASPIEALRKLHKSFFQATIKTFTTTAGELHNLAMGYPDDEKRASLYENQKIDNFKYKMMDRVTNDSIELHLPNIDAVIIGSGSGSGVVAHTLSNEGYKCLVLEKGKYYTKEEFVFPDAEGMKNLYENQGIVTSASQEIFLLAGATFGGGSTVNWSACIKTPFKVRKEWYDDFGVEFAANEEFDQCLDYVWNKMGAKTIEPEFHSVSNQAIMESAESLGYHAAPVAQNSGDHPNHDCGRCYLGCKYGIKQGSAECWFRDAYENGCQFLDQVRVNKILHKGGRAYGLECFDQVTNKLFVITGPKKFVVSSGSLNTPLVLQASGFKNRHIGKNLKLHPVVTIMGDYGKDVDVNAFNRPIMTAVSNQVADLDGKAHGPRIETILHTPFVEAVYLPFDDPVQVRKDMLKFNHMAAMLIITRDEGSGSVSFDARQPDKVLVDYNVNKFDTKALLTGLLIASDMLYMHGVKEIIHSQSWTPRFKSNKPKHERKITDKDYAEWRKALEKAGHYKFGAVYGSAHQMSSCRMSGKGPKYGAVDLKGKLFECDNVYVADTSTFPTASGANPMITCMAMCRHIALDIVKDLKHKPKF</sequence>
<dbReference type="EMBL" id="CALSDN010000011">
    <property type="protein sequence ID" value="CAH6722829.1"/>
    <property type="molecule type" value="Genomic_DNA"/>
</dbReference>
<gene>
    <name evidence="1" type="ORF">CLIB1444_11S02036</name>
</gene>